<protein>
    <recommendedName>
        <fullName evidence="1">Transposase Tc1-like domain-containing protein</fullName>
    </recommendedName>
</protein>
<dbReference type="GO" id="GO:0015074">
    <property type="term" value="P:DNA integration"/>
    <property type="evidence" value="ECO:0007669"/>
    <property type="project" value="InterPro"/>
</dbReference>
<dbReference type="EMBL" id="RJVU01059915">
    <property type="protein sequence ID" value="ROJ62438.1"/>
    <property type="molecule type" value="Genomic_DNA"/>
</dbReference>
<organism evidence="2 3">
    <name type="scientific">Anabarilius grahami</name>
    <name type="common">Kanglang fish</name>
    <name type="synonym">Barilius grahami</name>
    <dbReference type="NCBI Taxonomy" id="495550"/>
    <lineage>
        <taxon>Eukaryota</taxon>
        <taxon>Metazoa</taxon>
        <taxon>Chordata</taxon>
        <taxon>Craniata</taxon>
        <taxon>Vertebrata</taxon>
        <taxon>Euteleostomi</taxon>
        <taxon>Actinopterygii</taxon>
        <taxon>Neopterygii</taxon>
        <taxon>Teleostei</taxon>
        <taxon>Ostariophysi</taxon>
        <taxon>Cypriniformes</taxon>
        <taxon>Xenocyprididae</taxon>
        <taxon>Xenocypridinae</taxon>
        <taxon>Xenocypridinae incertae sedis</taxon>
        <taxon>Anabarilius</taxon>
    </lineage>
</organism>
<evidence type="ECO:0000259" key="1">
    <source>
        <dbReference type="Pfam" id="PF01498"/>
    </source>
</evidence>
<evidence type="ECO:0000313" key="3">
    <source>
        <dbReference type="Proteomes" id="UP000281406"/>
    </source>
</evidence>
<dbReference type="Proteomes" id="UP000281406">
    <property type="component" value="Unassembled WGS sequence"/>
</dbReference>
<gene>
    <name evidence="2" type="ORF">DPX16_21424</name>
</gene>
<dbReference type="InterPro" id="IPR002492">
    <property type="entry name" value="Transposase_Tc1-like"/>
</dbReference>
<dbReference type="AlphaFoldDB" id="A0A3N0XUE8"/>
<dbReference type="GO" id="GO:0003677">
    <property type="term" value="F:DNA binding"/>
    <property type="evidence" value="ECO:0007669"/>
    <property type="project" value="InterPro"/>
</dbReference>
<comment type="caution">
    <text evidence="2">The sequence shown here is derived from an EMBL/GenBank/DDBJ whole genome shotgun (WGS) entry which is preliminary data.</text>
</comment>
<name>A0A3N0XUE8_ANAGA</name>
<dbReference type="Pfam" id="PF01498">
    <property type="entry name" value="HTH_Tnp_Tc3_2"/>
    <property type="match status" value="1"/>
</dbReference>
<proteinExistence type="predicted"/>
<sequence>MSTVASIIRKWKKFGTTRTLPRTGRPAKPSDWARRALVKDETKNPMVTLTELQRFSVERGEPSRRTTISAALHQSGLYGRVARRKPLLSEPHKESDQGCEPVTPEAEGMLVEIETEGWLMDFNAEVLTPTQSHLVLCSSSLFQNSTETCIDCELSVCPSSSLFHDSTKNCLDCDLSVCSESSLFKDSIENGMDCQLTVSSTCMDYKLLPLISSSFHLPPSPQNSASPLAQPLLDVCSPSPSLGMPCCDFEPQVVQPPTVLEREDPVALPLASGHFASSRPIDLSAPSWLLPHLAPLETLGLAAPLGSLVPPASPWPVVTSVNFINENYDEKCSLTTFFSMTKTRR</sequence>
<evidence type="ECO:0000313" key="2">
    <source>
        <dbReference type="EMBL" id="ROJ62438.1"/>
    </source>
</evidence>
<keyword evidence="3" id="KW-1185">Reference proteome</keyword>
<dbReference type="OrthoDB" id="3263820at2759"/>
<dbReference type="GO" id="GO:0006313">
    <property type="term" value="P:DNA transposition"/>
    <property type="evidence" value="ECO:0007669"/>
    <property type="project" value="InterPro"/>
</dbReference>
<reference evidence="2 3" key="1">
    <citation type="submission" date="2018-10" db="EMBL/GenBank/DDBJ databases">
        <title>Genome assembly for a Yunnan-Guizhou Plateau 3E fish, Anabarilius grahami (Regan), and its evolutionary and genetic applications.</title>
        <authorList>
            <person name="Jiang W."/>
        </authorList>
    </citation>
    <scope>NUCLEOTIDE SEQUENCE [LARGE SCALE GENOMIC DNA]</scope>
    <source>
        <strain evidence="2">AG-KIZ</strain>
        <tissue evidence="2">Muscle</tissue>
    </source>
</reference>
<accession>A0A3N0XUE8</accession>
<feature type="domain" description="Transposase Tc1-like" evidence="1">
    <location>
        <begin position="34"/>
        <end position="94"/>
    </location>
</feature>